<keyword evidence="3" id="KW-1185">Reference proteome</keyword>
<evidence type="ECO:0000313" key="3">
    <source>
        <dbReference type="Proteomes" id="UP000567293"/>
    </source>
</evidence>
<sequence>MDVVPLSVQIGRNADLWGSFGWRKESTVHREMDDIWIRYNRPPEDGNYAHFNDEHHGVFYPAWERLPALRPIVFSLMARLQATELGGVLITRIPPARAIAPHADDSWHVQHFNTKCYTVLETNDQCWYRVEDEFLVMKAGEVWTFDNRKEHEVKNEGKTDRMTLITCLRCE</sequence>
<protein>
    <submittedName>
        <fullName evidence="2">Aspartyl/asparaginyl beta-hydroxylase domain-containing protein</fullName>
    </submittedName>
</protein>
<accession>A0A7V8NPV5</accession>
<dbReference type="Pfam" id="PF05118">
    <property type="entry name" value="Asp_Arg_Hydrox"/>
    <property type="match status" value="1"/>
</dbReference>
<dbReference type="Proteomes" id="UP000567293">
    <property type="component" value="Unassembled WGS sequence"/>
</dbReference>
<dbReference type="EMBL" id="JACDQQ010000818">
    <property type="protein sequence ID" value="MBA0085015.1"/>
    <property type="molecule type" value="Genomic_DNA"/>
</dbReference>
<comment type="caution">
    <text evidence="2">The sequence shown here is derived from an EMBL/GenBank/DDBJ whole genome shotgun (WGS) entry which is preliminary data.</text>
</comment>
<dbReference type="InterPro" id="IPR027443">
    <property type="entry name" value="IPNS-like_sf"/>
</dbReference>
<proteinExistence type="predicted"/>
<feature type="domain" description="Aspartyl/asparaginy/proline hydroxylase" evidence="1">
    <location>
        <begin position="67"/>
        <end position="166"/>
    </location>
</feature>
<dbReference type="Gene3D" id="2.60.120.330">
    <property type="entry name" value="B-lactam Antibiotic, Isopenicillin N Synthase, Chain"/>
    <property type="match status" value="1"/>
</dbReference>
<dbReference type="InterPro" id="IPR007803">
    <property type="entry name" value="Asp/Arg/Pro-Hydrxlase"/>
</dbReference>
<dbReference type="AlphaFoldDB" id="A0A7V8NPV5"/>
<dbReference type="SUPFAM" id="SSF51197">
    <property type="entry name" value="Clavaminate synthase-like"/>
    <property type="match status" value="1"/>
</dbReference>
<evidence type="ECO:0000259" key="1">
    <source>
        <dbReference type="Pfam" id="PF05118"/>
    </source>
</evidence>
<organism evidence="2 3">
    <name type="scientific">Candidatus Acidiferrum panamense</name>
    <dbReference type="NCBI Taxonomy" id="2741543"/>
    <lineage>
        <taxon>Bacteria</taxon>
        <taxon>Pseudomonadati</taxon>
        <taxon>Acidobacteriota</taxon>
        <taxon>Terriglobia</taxon>
        <taxon>Candidatus Acidiferrales</taxon>
        <taxon>Candidatus Acidiferrum</taxon>
    </lineage>
</organism>
<reference evidence="2" key="1">
    <citation type="submission" date="2020-06" db="EMBL/GenBank/DDBJ databases">
        <title>Legume-microbial interactions unlock mineral nutrients during tropical forest succession.</title>
        <authorList>
            <person name="Epihov D.Z."/>
        </authorList>
    </citation>
    <scope>NUCLEOTIDE SEQUENCE [LARGE SCALE GENOMIC DNA]</scope>
    <source>
        <strain evidence="2">Pan2503</strain>
    </source>
</reference>
<evidence type="ECO:0000313" key="2">
    <source>
        <dbReference type="EMBL" id="MBA0085015.1"/>
    </source>
</evidence>
<gene>
    <name evidence="2" type="ORF">HRJ53_08465</name>
</gene>
<name>A0A7V8NPV5_9BACT</name>